<feature type="transmembrane region" description="Helical" evidence="1">
    <location>
        <begin position="101"/>
        <end position="129"/>
    </location>
</feature>
<reference evidence="2" key="1">
    <citation type="submission" date="2022-06" db="EMBL/GenBank/DDBJ databases">
        <authorList>
            <consortium name="SYNGENTA / RWTH Aachen University"/>
        </authorList>
    </citation>
    <scope>NUCLEOTIDE SEQUENCE</scope>
</reference>
<feature type="transmembrane region" description="Helical" evidence="1">
    <location>
        <begin position="50"/>
        <end position="71"/>
    </location>
</feature>
<feature type="transmembrane region" description="Helical" evidence="1">
    <location>
        <begin position="289"/>
        <end position="310"/>
    </location>
</feature>
<feature type="transmembrane region" description="Helical" evidence="1">
    <location>
        <begin position="149"/>
        <end position="170"/>
    </location>
</feature>
<feature type="transmembrane region" description="Helical" evidence="1">
    <location>
        <begin position="191"/>
        <end position="215"/>
    </location>
</feature>
<keyword evidence="1" id="KW-0472">Membrane</keyword>
<organism evidence="2 3">
    <name type="scientific">Phakopsora pachyrhizi</name>
    <name type="common">Asian soybean rust disease fungus</name>
    <dbReference type="NCBI Taxonomy" id="170000"/>
    <lineage>
        <taxon>Eukaryota</taxon>
        <taxon>Fungi</taxon>
        <taxon>Dikarya</taxon>
        <taxon>Basidiomycota</taxon>
        <taxon>Pucciniomycotina</taxon>
        <taxon>Pucciniomycetes</taxon>
        <taxon>Pucciniales</taxon>
        <taxon>Phakopsoraceae</taxon>
        <taxon>Phakopsora</taxon>
    </lineage>
</organism>
<keyword evidence="3" id="KW-1185">Reference proteome</keyword>
<accession>A0AAV0BR00</accession>
<evidence type="ECO:0000256" key="1">
    <source>
        <dbReference type="SAM" id="Phobius"/>
    </source>
</evidence>
<feature type="transmembrane region" description="Helical" evidence="1">
    <location>
        <begin position="409"/>
        <end position="430"/>
    </location>
</feature>
<dbReference type="Proteomes" id="UP001153365">
    <property type="component" value="Unassembled WGS sequence"/>
</dbReference>
<gene>
    <name evidence="2" type="ORF">PPACK8108_LOCUS24174</name>
</gene>
<evidence type="ECO:0000313" key="2">
    <source>
        <dbReference type="EMBL" id="CAH7689105.1"/>
    </source>
</evidence>
<keyword evidence="1" id="KW-0812">Transmembrane</keyword>
<proteinExistence type="predicted"/>
<feature type="transmembrane region" description="Helical" evidence="1">
    <location>
        <begin position="372"/>
        <end position="397"/>
    </location>
</feature>
<protein>
    <submittedName>
        <fullName evidence="2">Expressed protein</fullName>
    </submittedName>
</protein>
<keyword evidence="1" id="KW-1133">Transmembrane helix</keyword>
<name>A0AAV0BR00_PHAPC</name>
<sequence>MDIVHQEAVRVLDLQNIAGIKPHISEGSMLSKELEFIKALNTPSNDSLRALQVVFVLNLIVCISCLTIVFLQPRGKCYRVWVVKKLYITDSANRMISSTPLYLLNSGFIMAISQLFGSISTQVYIWTLYKIYKSPQRISKPDLFICNSLMFSFEFFAYWVMAWSSLYTRLCSSTTYAARIKTQSRRAIHPLFYNVFFITFPIIALLCHAVIIYLASRYFIDQFNTRLIFHRLLHSGSLIWEKLNTSQNQQHHSDLINEFLTLNHQLEELSVVLFQKFQLVLSTIKSTCSYWAVIMIITCSILAHSLWKLISALRRNLIKRENTILSRQGIFNANSSSKFKGEDDMKKQHSKMDVISVKDHHSARVKRRLNHLAIRGGALVFSVLVTIFYCLAGAFSVENTLAKPNLKSLVDWFPIISGTSSALPIIFQCWRMYCDEDKLIFNSANTNNQNAVALTIIDETHLEGNILRVTTDANVLE</sequence>
<dbReference type="EMBL" id="CALTRL010006045">
    <property type="protein sequence ID" value="CAH7689105.1"/>
    <property type="molecule type" value="Genomic_DNA"/>
</dbReference>
<comment type="caution">
    <text evidence="2">The sequence shown here is derived from an EMBL/GenBank/DDBJ whole genome shotgun (WGS) entry which is preliminary data.</text>
</comment>
<dbReference type="AlphaFoldDB" id="A0AAV0BR00"/>
<evidence type="ECO:0000313" key="3">
    <source>
        <dbReference type="Proteomes" id="UP001153365"/>
    </source>
</evidence>